<dbReference type="SUPFAM" id="SSF103657">
    <property type="entry name" value="BAR/IMD domain-like"/>
    <property type="match status" value="1"/>
</dbReference>
<dbReference type="Gene3D" id="2.30.30.40">
    <property type="entry name" value="SH3 Domains"/>
    <property type="match status" value="1"/>
</dbReference>
<dbReference type="InterPro" id="IPR046982">
    <property type="entry name" value="BIN3/RVS161-like"/>
</dbReference>
<keyword evidence="8" id="KW-1185">Reference proteome</keyword>
<dbReference type="AlphaFoldDB" id="A0A1L9S2Y5"/>
<dbReference type="Pfam" id="PF03114">
    <property type="entry name" value="BAR"/>
    <property type="match status" value="1"/>
</dbReference>
<evidence type="ECO:0000259" key="5">
    <source>
        <dbReference type="PROSITE" id="PS50002"/>
    </source>
</evidence>
<dbReference type="PRINTS" id="PR00452">
    <property type="entry name" value="SH3DOMAIN"/>
</dbReference>
<dbReference type="SMART" id="SM00326">
    <property type="entry name" value="SH3"/>
    <property type="match status" value="1"/>
</dbReference>
<keyword evidence="1 2" id="KW-0728">SH3 domain</keyword>
<dbReference type="RefSeq" id="XP_040695197.1">
    <property type="nucleotide sequence ID" value="XM_040829195.1"/>
</dbReference>
<dbReference type="EMBL" id="KV878209">
    <property type="protein sequence ID" value="OJJ41521.1"/>
    <property type="molecule type" value="Genomic_DNA"/>
</dbReference>
<dbReference type="PANTHER" id="PTHR47174">
    <property type="entry name" value="BRIDGING INTEGRATOR 3"/>
    <property type="match status" value="1"/>
</dbReference>
<feature type="compositionally biased region" description="Low complexity" evidence="4">
    <location>
        <begin position="287"/>
        <end position="334"/>
    </location>
</feature>
<evidence type="ECO:0008006" key="9">
    <source>
        <dbReference type="Google" id="ProtNLM"/>
    </source>
</evidence>
<dbReference type="PROSITE" id="PS50002">
    <property type="entry name" value="SH3"/>
    <property type="match status" value="1"/>
</dbReference>
<evidence type="ECO:0000313" key="7">
    <source>
        <dbReference type="EMBL" id="OJJ41521.1"/>
    </source>
</evidence>
<gene>
    <name evidence="7" type="ORF">ASPWEDRAFT_125450</name>
</gene>
<dbReference type="GO" id="GO:1990528">
    <property type="term" value="C:Rvs161p-Rvs167p complex"/>
    <property type="evidence" value="ECO:0007669"/>
    <property type="project" value="TreeGrafter"/>
</dbReference>
<feature type="compositionally biased region" description="Low complexity" evidence="4">
    <location>
        <begin position="409"/>
        <end position="423"/>
    </location>
</feature>
<keyword evidence="3" id="KW-0175">Coiled coil</keyword>
<dbReference type="Pfam" id="PF14604">
    <property type="entry name" value="SH3_9"/>
    <property type="match status" value="1"/>
</dbReference>
<dbReference type="GO" id="GO:0008289">
    <property type="term" value="F:lipid binding"/>
    <property type="evidence" value="ECO:0007669"/>
    <property type="project" value="TreeGrafter"/>
</dbReference>
<dbReference type="GO" id="GO:0031097">
    <property type="term" value="C:medial cortex"/>
    <property type="evidence" value="ECO:0007669"/>
    <property type="project" value="TreeGrafter"/>
</dbReference>
<dbReference type="CDD" id="cd07599">
    <property type="entry name" value="BAR_Rvs167p"/>
    <property type="match status" value="1"/>
</dbReference>
<dbReference type="FunFam" id="2.30.30.40:FF:000100">
    <property type="entry name" value="SH3 domain-containing YSC84-like protein 1"/>
    <property type="match status" value="1"/>
</dbReference>
<feature type="compositionally biased region" description="Polar residues" evidence="4">
    <location>
        <begin position="376"/>
        <end position="408"/>
    </location>
</feature>
<feature type="region of interest" description="Disordered" evidence="4">
    <location>
        <begin position="273"/>
        <end position="439"/>
    </location>
</feature>
<dbReference type="GeneID" id="63745043"/>
<dbReference type="STRING" id="1073089.A0A1L9S2Y5"/>
<evidence type="ECO:0000259" key="6">
    <source>
        <dbReference type="PROSITE" id="PS51021"/>
    </source>
</evidence>
<feature type="domain" description="SH3" evidence="5">
    <location>
        <begin position="440"/>
        <end position="497"/>
    </location>
</feature>
<sequence length="497" mass="55250">MQRVQRRFGKLMKRSADESQVAVLLRDFEEANELLGRIIESASAWRDAWDSILTYQSQMVQKFEILYAPIIGASDDSGPPVVETPAETYARTCKLKDEYEEMRKDLMQELNAVEDRIIQPATQAKDYMAPMKKTIKKRDDRKVDFERYQSRFDNYQKKPKRSDRDNASLAKAEVELEKATQDYNAADDHLRRILPPLIEAVFSLFPRFLAAQVEIQNTMLANCYTAVTNFCQEEQFPLPAPPMEDIIEQWEFKAIPVQQDVETFGCIANSKSRQKSQDAGYQAGNNSSSLSVGRPSSQSSSYRRPSIQSNYSQSSHRPPSSHSGYRRPSSAYPSSQPPSPGRSRSPAPPVPVLSSKPQINQIPPPSANLTVPGAGSTFSSPQTPTASSPGESLASASRSDYFSRSRQPSVSSAVSQELSSVLATKKKPPPPPPSKPASLSPALFVTAMYDFPGEGAGDLAFREGDRIRVLKKTDSTDDWWEGQLRGVKGSFPANYVE</sequence>
<evidence type="ECO:0000256" key="2">
    <source>
        <dbReference type="PROSITE-ProRule" id="PRU00192"/>
    </source>
</evidence>
<reference evidence="8" key="1">
    <citation type="journal article" date="2017" name="Genome Biol.">
        <title>Comparative genomics reveals high biological diversity and specific adaptations in the industrially and medically important fungal genus Aspergillus.</title>
        <authorList>
            <person name="de Vries R.P."/>
            <person name="Riley R."/>
            <person name="Wiebenga A."/>
            <person name="Aguilar-Osorio G."/>
            <person name="Amillis S."/>
            <person name="Uchima C.A."/>
            <person name="Anderluh G."/>
            <person name="Asadollahi M."/>
            <person name="Askin M."/>
            <person name="Barry K."/>
            <person name="Battaglia E."/>
            <person name="Bayram O."/>
            <person name="Benocci T."/>
            <person name="Braus-Stromeyer S.A."/>
            <person name="Caldana C."/>
            <person name="Canovas D."/>
            <person name="Cerqueira G.C."/>
            <person name="Chen F."/>
            <person name="Chen W."/>
            <person name="Choi C."/>
            <person name="Clum A."/>
            <person name="Dos Santos R.A."/>
            <person name="Damasio A.R."/>
            <person name="Diallinas G."/>
            <person name="Emri T."/>
            <person name="Fekete E."/>
            <person name="Flipphi M."/>
            <person name="Freyberg S."/>
            <person name="Gallo A."/>
            <person name="Gournas C."/>
            <person name="Habgood R."/>
            <person name="Hainaut M."/>
            <person name="Harispe M.L."/>
            <person name="Henrissat B."/>
            <person name="Hilden K.S."/>
            <person name="Hope R."/>
            <person name="Hossain A."/>
            <person name="Karabika E."/>
            <person name="Karaffa L."/>
            <person name="Karanyi Z."/>
            <person name="Krasevec N."/>
            <person name="Kuo A."/>
            <person name="Kusch H."/>
            <person name="LaButti K."/>
            <person name="Lagendijk E.L."/>
            <person name="Lapidus A."/>
            <person name="Levasseur A."/>
            <person name="Lindquist E."/>
            <person name="Lipzen A."/>
            <person name="Logrieco A.F."/>
            <person name="MacCabe A."/>
            <person name="Maekelae M.R."/>
            <person name="Malavazi I."/>
            <person name="Melin P."/>
            <person name="Meyer V."/>
            <person name="Mielnichuk N."/>
            <person name="Miskei M."/>
            <person name="Molnar A.P."/>
            <person name="Mule G."/>
            <person name="Ngan C.Y."/>
            <person name="Orejas M."/>
            <person name="Orosz E."/>
            <person name="Ouedraogo J.P."/>
            <person name="Overkamp K.M."/>
            <person name="Park H.-S."/>
            <person name="Perrone G."/>
            <person name="Piumi F."/>
            <person name="Punt P.J."/>
            <person name="Ram A.F."/>
            <person name="Ramon A."/>
            <person name="Rauscher S."/>
            <person name="Record E."/>
            <person name="Riano-Pachon D.M."/>
            <person name="Robert V."/>
            <person name="Roehrig J."/>
            <person name="Ruller R."/>
            <person name="Salamov A."/>
            <person name="Salih N.S."/>
            <person name="Samson R.A."/>
            <person name="Sandor E."/>
            <person name="Sanguinetti M."/>
            <person name="Schuetze T."/>
            <person name="Sepcic K."/>
            <person name="Shelest E."/>
            <person name="Sherlock G."/>
            <person name="Sophianopoulou V."/>
            <person name="Squina F.M."/>
            <person name="Sun H."/>
            <person name="Susca A."/>
            <person name="Todd R.B."/>
            <person name="Tsang A."/>
            <person name="Unkles S.E."/>
            <person name="van de Wiele N."/>
            <person name="van Rossen-Uffink D."/>
            <person name="Oliveira J.V."/>
            <person name="Vesth T.C."/>
            <person name="Visser J."/>
            <person name="Yu J.-H."/>
            <person name="Zhou M."/>
            <person name="Andersen M.R."/>
            <person name="Archer D.B."/>
            <person name="Baker S.E."/>
            <person name="Benoit I."/>
            <person name="Brakhage A.A."/>
            <person name="Braus G.H."/>
            <person name="Fischer R."/>
            <person name="Frisvad J.C."/>
            <person name="Goldman G.H."/>
            <person name="Houbraken J."/>
            <person name="Oakley B."/>
            <person name="Pocsi I."/>
            <person name="Scazzocchio C."/>
            <person name="Seiboth B."/>
            <person name="vanKuyk P.A."/>
            <person name="Wortman J."/>
            <person name="Dyer P.S."/>
            <person name="Grigoriev I.V."/>
        </authorList>
    </citation>
    <scope>NUCLEOTIDE SEQUENCE [LARGE SCALE GENOMIC DNA]</scope>
    <source>
        <strain evidence="8">DTO 134E9</strain>
    </source>
</reference>
<dbReference type="VEuPathDB" id="FungiDB:ASPWEDRAFT_125450"/>
<feature type="compositionally biased region" description="Pro residues" evidence="4">
    <location>
        <begin position="335"/>
        <end position="351"/>
    </location>
</feature>
<dbReference type="PANTHER" id="PTHR47174:SF2">
    <property type="entry name" value="SH3 DOMAIN SIGNALLING PROTEIN (AFU_ORTHOLOGUE AFUA_5G07670)"/>
    <property type="match status" value="1"/>
</dbReference>
<dbReference type="GO" id="GO:0043332">
    <property type="term" value="C:mating projection tip"/>
    <property type="evidence" value="ECO:0007669"/>
    <property type="project" value="TreeGrafter"/>
</dbReference>
<dbReference type="InterPro" id="IPR001452">
    <property type="entry name" value="SH3_domain"/>
</dbReference>
<dbReference type="PROSITE" id="PS51021">
    <property type="entry name" value="BAR"/>
    <property type="match status" value="1"/>
</dbReference>
<proteinExistence type="predicted"/>
<protein>
    <recommendedName>
        <fullName evidence="9">SH3 domain-containing protein</fullName>
    </recommendedName>
</protein>
<evidence type="ECO:0000256" key="1">
    <source>
        <dbReference type="ARBA" id="ARBA00022443"/>
    </source>
</evidence>
<feature type="coiled-coil region" evidence="3">
    <location>
        <begin position="162"/>
        <end position="189"/>
    </location>
</feature>
<dbReference type="Gene3D" id="1.20.1270.60">
    <property type="entry name" value="Arfaptin homology (AH) domain/BAR domain"/>
    <property type="match status" value="1"/>
</dbReference>
<name>A0A1L9S2Y5_ASPWE</name>
<dbReference type="OrthoDB" id="10255128at2759"/>
<dbReference type="SUPFAM" id="SSF50044">
    <property type="entry name" value="SH3-domain"/>
    <property type="match status" value="1"/>
</dbReference>
<dbReference type="InterPro" id="IPR004148">
    <property type="entry name" value="BAR_dom"/>
</dbReference>
<feature type="domain" description="BAR" evidence="6">
    <location>
        <begin position="6"/>
        <end position="247"/>
    </location>
</feature>
<evidence type="ECO:0000256" key="3">
    <source>
        <dbReference type="SAM" id="Coils"/>
    </source>
</evidence>
<dbReference type="GO" id="GO:0097320">
    <property type="term" value="P:plasma membrane tubulation"/>
    <property type="evidence" value="ECO:0007669"/>
    <property type="project" value="TreeGrafter"/>
</dbReference>
<dbReference type="Proteomes" id="UP000184383">
    <property type="component" value="Unassembled WGS sequence"/>
</dbReference>
<dbReference type="GO" id="GO:0030479">
    <property type="term" value="C:actin cortical patch"/>
    <property type="evidence" value="ECO:0007669"/>
    <property type="project" value="TreeGrafter"/>
</dbReference>
<dbReference type="GO" id="GO:0051666">
    <property type="term" value="P:actin cortical patch localization"/>
    <property type="evidence" value="ECO:0007669"/>
    <property type="project" value="InterPro"/>
</dbReference>
<organism evidence="7 8">
    <name type="scientific">Aspergillus wentii DTO 134E9</name>
    <dbReference type="NCBI Taxonomy" id="1073089"/>
    <lineage>
        <taxon>Eukaryota</taxon>
        <taxon>Fungi</taxon>
        <taxon>Dikarya</taxon>
        <taxon>Ascomycota</taxon>
        <taxon>Pezizomycotina</taxon>
        <taxon>Eurotiomycetes</taxon>
        <taxon>Eurotiomycetidae</taxon>
        <taxon>Eurotiales</taxon>
        <taxon>Aspergillaceae</taxon>
        <taxon>Aspergillus</taxon>
        <taxon>Aspergillus subgen. Cremei</taxon>
    </lineage>
</organism>
<evidence type="ECO:0000313" key="8">
    <source>
        <dbReference type="Proteomes" id="UP000184383"/>
    </source>
</evidence>
<dbReference type="GO" id="GO:0006897">
    <property type="term" value="P:endocytosis"/>
    <property type="evidence" value="ECO:0007669"/>
    <property type="project" value="InterPro"/>
</dbReference>
<evidence type="ECO:0000256" key="4">
    <source>
        <dbReference type="SAM" id="MobiDB-lite"/>
    </source>
</evidence>
<feature type="compositionally biased region" description="Polar residues" evidence="4">
    <location>
        <begin position="277"/>
        <end position="286"/>
    </location>
</feature>
<dbReference type="InterPro" id="IPR036028">
    <property type="entry name" value="SH3-like_dom_sf"/>
</dbReference>
<accession>A0A1L9S2Y5</accession>
<dbReference type="InterPro" id="IPR027267">
    <property type="entry name" value="AH/BAR_dom_sf"/>
</dbReference>